<dbReference type="GO" id="GO:0016887">
    <property type="term" value="F:ATP hydrolysis activity"/>
    <property type="evidence" value="ECO:0007669"/>
    <property type="project" value="InterPro"/>
</dbReference>
<feature type="coiled-coil region" evidence="1">
    <location>
        <begin position="637"/>
        <end position="696"/>
    </location>
</feature>
<dbReference type="PANTHER" id="PTHR32114:SF2">
    <property type="entry name" value="ABC TRANSPORTER ABCH.3"/>
    <property type="match status" value="1"/>
</dbReference>
<dbReference type="Pfam" id="PF13476">
    <property type="entry name" value="AAA_23"/>
    <property type="match status" value="1"/>
</dbReference>
<accession>A0A379LLX8</accession>
<feature type="domain" description="Rad50/SbcC-type AAA" evidence="2">
    <location>
        <begin position="5"/>
        <end position="222"/>
    </location>
</feature>
<feature type="coiled-coil region" evidence="1">
    <location>
        <begin position="1142"/>
        <end position="1183"/>
    </location>
</feature>
<dbReference type="Gene3D" id="1.20.1600.10">
    <property type="entry name" value="Outer membrane efflux proteins (OEP)"/>
    <property type="match status" value="1"/>
</dbReference>
<feature type="coiled-coil region" evidence="1">
    <location>
        <begin position="478"/>
        <end position="528"/>
    </location>
</feature>
<dbReference type="STRING" id="1123034.GCA_000685805_00381"/>
<dbReference type="SUPFAM" id="SSF52540">
    <property type="entry name" value="P-loop containing nucleoside triphosphate hydrolases"/>
    <property type="match status" value="1"/>
</dbReference>
<feature type="coiled-coil region" evidence="1">
    <location>
        <begin position="385"/>
        <end position="412"/>
    </location>
</feature>
<evidence type="ECO:0000313" key="4">
    <source>
        <dbReference type="Proteomes" id="UP000254123"/>
    </source>
</evidence>
<dbReference type="GO" id="GO:0006302">
    <property type="term" value="P:double-strand break repair"/>
    <property type="evidence" value="ECO:0007669"/>
    <property type="project" value="InterPro"/>
</dbReference>
<feature type="coiled-coil region" evidence="1">
    <location>
        <begin position="772"/>
        <end position="827"/>
    </location>
</feature>
<keyword evidence="1" id="KW-0175">Coiled coil</keyword>
<organism evidence="3 4">
    <name type="scientific">Psychrobacter phenylpyruvicus</name>
    <dbReference type="NCBI Taxonomy" id="29432"/>
    <lineage>
        <taxon>Bacteria</taxon>
        <taxon>Pseudomonadati</taxon>
        <taxon>Pseudomonadota</taxon>
        <taxon>Gammaproteobacteria</taxon>
        <taxon>Moraxellales</taxon>
        <taxon>Moraxellaceae</taxon>
        <taxon>Psychrobacter</taxon>
    </lineage>
</organism>
<protein>
    <submittedName>
        <fullName evidence="3">Nuclease sbcCD subunit C</fullName>
    </submittedName>
</protein>
<reference evidence="3 4" key="1">
    <citation type="submission" date="2018-06" db="EMBL/GenBank/DDBJ databases">
        <authorList>
            <consortium name="Pathogen Informatics"/>
            <person name="Doyle S."/>
        </authorList>
    </citation>
    <scope>NUCLEOTIDE SEQUENCE [LARGE SCALE GENOMIC DNA]</scope>
    <source>
        <strain evidence="3 4">NCTC10526</strain>
    </source>
</reference>
<dbReference type="InterPro" id="IPR038729">
    <property type="entry name" value="Rad50/SbcC_AAA"/>
</dbReference>
<dbReference type="PANTHER" id="PTHR32114">
    <property type="entry name" value="ABC TRANSPORTER ABCH.3"/>
    <property type="match status" value="1"/>
</dbReference>
<feature type="coiled-coil region" evidence="1">
    <location>
        <begin position="556"/>
        <end position="590"/>
    </location>
</feature>
<sequence>MRLIELRLKNLNSLKGEWHIDFSDKAFVNEGIFAITGQTGAGKTTILDAICLALYGETPRINSISKSSNEVMTRQTAECFAEVVIELNGAQYRCRWGQRRAYGKPDGNLQDATHELSRVNLEDPDKGDEILEEKLSRTKQKIIELTSMDFQQFTRSILLAQGSFSAFLKAKADERADILEKITGTQIYADISKNVYEKYRTHKEELERLQAVSDSLSLLDEETETAYRKNIDTLNTELTTKKTKQDSLESQIKWLQDVADLKHKLSQYTQEVDDAERAKLGFKSDAERLDMANKALEISNDYNKLLTIRRQLTEYTTNKEDSAKQLLEVETKFNQSQQDLKTAELAEHKAVSEYNKAQPLIRETRQLDGQILQHQERFHDQHRRRDSLNANMTKLNESLKSSKDEQTQLQERLVKTKQFLDTRSHHEALPSDIESLHQLGRQLKTVLHNIAHKDAQRQVAKASLGQLTDKLSKLESGQNQVSDDIERNKQQLATLKQRQHNLMQGQTLQSLRHQHNEIEQSSQQLNDIKVHLEQVSQLALQAKETQALLPDRQRNIDVIQQNLAANEDKLNRLNTELEDKKVNLELSQQVAKLEDFIHLLQDDEPCPLCGSLEHPYDGNHPLLNNKSQPDQNKPTPIELLKNRINELSSEYKNVERLISEDKIKLATSKHEVVNYQKQLNEQLSKLAELVSRYESLITTFTQNVLNLPPTLIDIIDKQSLSKKLKASIAEFGSSLNKLQVNHPQSDSLEHNQIDSGNLQQVIITADDLSSLIQNTRQDLASQKQTLNTLLDENDKLTHEISQSENSIKALQDNSQSTIQQINALNTDIKLIEQQIKNDKDYIESNYAEINESITLIRKLVNPYKQDDNDKWSTLDTTLTKLSNAISNKHVLIESDCESYLETLRDHCRWMRQLQQDYNRQKELSQSLSSEIGNVETRINGLINQLDDVQKEFNDLNLVINDVKTTLDTLQNKRQTLYQDKDMDAEDKRLQQAVNSAKENLAQARERYNRYQLQIKQLNEHIDKLKTAISKANDDLNNQQVLFDTLLKDNQFDNEHSYKDAMLEREAREALATQKQNIDNNLQIACYRLAETKQQLENKLATPLVNLNNENDSNVNINTDIDSASAINQADFDAHTISLTNQLTILKSEISELDRQIGALQQQLKTNEKNKIALEEQLEKIKKQQHTYNIWNNLRELIGSADGKKFRTFAQGLTFQIMVSNANIQLEKMSDRYLLTRDEGSPLELNVIDNYQGGEVRSTKNLSGGEGFIISLALALGLSNMASQNMSVDSLFLDEGFGTLDEDSLDIALDTLTNLQSEGKLIGVISHVQSLKERILTQIKVEKVSGGHSQLSGPGCQQL</sequence>
<dbReference type="Proteomes" id="UP000254123">
    <property type="component" value="Unassembled WGS sequence"/>
</dbReference>
<dbReference type="RefSeq" id="WP_028858051.1">
    <property type="nucleotide sequence ID" value="NZ_CAJHAQ010000001.1"/>
</dbReference>
<dbReference type="InterPro" id="IPR027417">
    <property type="entry name" value="P-loop_NTPase"/>
</dbReference>
<name>A0A379LLX8_9GAMM</name>
<keyword evidence="4" id="KW-1185">Reference proteome</keyword>
<evidence type="ECO:0000313" key="3">
    <source>
        <dbReference type="EMBL" id="SUD90897.1"/>
    </source>
</evidence>
<dbReference type="EMBL" id="UGVC01000001">
    <property type="protein sequence ID" value="SUD90897.1"/>
    <property type="molecule type" value="Genomic_DNA"/>
</dbReference>
<proteinExistence type="predicted"/>
<dbReference type="Gene3D" id="3.40.50.300">
    <property type="entry name" value="P-loop containing nucleotide triphosphate hydrolases"/>
    <property type="match status" value="2"/>
</dbReference>
<evidence type="ECO:0000259" key="2">
    <source>
        <dbReference type="Pfam" id="PF13476"/>
    </source>
</evidence>
<gene>
    <name evidence="3" type="primary">sbcC</name>
    <name evidence="3" type="ORF">NCTC10526_01243</name>
</gene>
<evidence type="ECO:0000256" key="1">
    <source>
        <dbReference type="SAM" id="Coils"/>
    </source>
</evidence>
<dbReference type="Pfam" id="PF13558">
    <property type="entry name" value="SbcC_Walker_B"/>
    <property type="match status" value="1"/>
</dbReference>
<feature type="coiled-coil region" evidence="1">
    <location>
        <begin position="910"/>
        <end position="1041"/>
    </location>
</feature>